<evidence type="ECO:0000256" key="1">
    <source>
        <dbReference type="SAM" id="MobiDB-lite"/>
    </source>
</evidence>
<reference evidence="2" key="1">
    <citation type="journal article" date="2008" name="Chem. Biol.">
        <title>Functional characterization of the biosynthesis of radicicol, an Hsp90 inhibitor resorcylic acid lactone from Chaetomium chiversii.</title>
        <authorList>
            <person name="Wang S."/>
            <person name="Xu Y."/>
            <person name="Maine E.A."/>
            <person name="Wijeratne E.M."/>
            <person name="Espinosa-Artiles P."/>
            <person name="Gunatilaka A.A."/>
            <person name="Molnar I."/>
        </authorList>
    </citation>
    <scope>NUCLEOTIDE SEQUENCE</scope>
    <source>
        <strain evidence="2">CS-36-62</strain>
    </source>
</reference>
<feature type="region of interest" description="Disordered" evidence="1">
    <location>
        <begin position="1367"/>
        <end position="1391"/>
    </location>
</feature>
<feature type="region of interest" description="Disordered" evidence="1">
    <location>
        <begin position="772"/>
        <end position="867"/>
    </location>
</feature>
<evidence type="ECO:0000313" key="2">
    <source>
        <dbReference type="EMBL" id="ACM42409.1"/>
    </source>
</evidence>
<feature type="compositionally biased region" description="Basic residues" evidence="1">
    <location>
        <begin position="1371"/>
        <end position="1382"/>
    </location>
</feature>
<proteinExistence type="predicted"/>
<feature type="compositionally biased region" description="Basic and acidic residues" evidence="1">
    <location>
        <begin position="15"/>
        <end position="27"/>
    </location>
</feature>
<feature type="region of interest" description="Disordered" evidence="1">
    <location>
        <begin position="324"/>
        <end position="393"/>
    </location>
</feature>
<feature type="compositionally biased region" description="Low complexity" evidence="1">
    <location>
        <begin position="815"/>
        <end position="850"/>
    </location>
</feature>
<name>C5H888_FLOCH</name>
<feature type="compositionally biased region" description="Low complexity" evidence="1">
    <location>
        <begin position="359"/>
        <end position="393"/>
    </location>
</feature>
<feature type="compositionally biased region" description="Low complexity" evidence="1">
    <location>
        <begin position="785"/>
        <end position="807"/>
    </location>
</feature>
<feature type="compositionally biased region" description="Low complexity" evidence="1">
    <location>
        <begin position="324"/>
        <end position="333"/>
    </location>
</feature>
<protein>
    <submittedName>
        <fullName evidence="2">Predicted protein</fullName>
    </submittedName>
</protein>
<feature type="region of interest" description="Disordered" evidence="1">
    <location>
        <begin position="89"/>
        <end position="127"/>
    </location>
</feature>
<feature type="region of interest" description="Disordered" evidence="1">
    <location>
        <begin position="592"/>
        <end position="625"/>
    </location>
</feature>
<feature type="region of interest" description="Disordered" evidence="1">
    <location>
        <begin position="1019"/>
        <end position="1099"/>
    </location>
</feature>
<feature type="region of interest" description="Disordered" evidence="1">
    <location>
        <begin position="651"/>
        <end position="696"/>
    </location>
</feature>
<feature type="compositionally biased region" description="Polar residues" evidence="1">
    <location>
        <begin position="854"/>
        <end position="867"/>
    </location>
</feature>
<feature type="region of interest" description="Disordered" evidence="1">
    <location>
        <begin position="1"/>
        <end position="55"/>
    </location>
</feature>
<organism evidence="2">
    <name type="scientific">Floropilus chiversii</name>
    <name type="common">Chaetomium chiversii</name>
    <dbReference type="NCBI Taxonomy" id="2587399"/>
    <lineage>
        <taxon>Eukaryota</taxon>
        <taxon>Fungi</taxon>
        <taxon>Dikarya</taxon>
        <taxon>Ascomycota</taxon>
        <taxon>Pezizomycotina</taxon>
        <taxon>Sordariomycetes</taxon>
        <taxon>Sordariomycetidae</taxon>
        <taxon>Sordariales</taxon>
        <taxon>Chaetomiaceae</taxon>
        <taxon>Floropilus</taxon>
    </lineage>
</organism>
<feature type="region of interest" description="Disordered" evidence="1">
    <location>
        <begin position="1231"/>
        <end position="1252"/>
    </location>
</feature>
<dbReference type="EMBL" id="EU980390">
    <property type="protein sequence ID" value="ACM42409.1"/>
    <property type="molecule type" value="Genomic_DNA"/>
</dbReference>
<feature type="compositionally biased region" description="Polar residues" evidence="1">
    <location>
        <begin position="592"/>
        <end position="608"/>
    </location>
</feature>
<feature type="compositionally biased region" description="Polar residues" evidence="1">
    <location>
        <begin position="651"/>
        <end position="695"/>
    </location>
</feature>
<feature type="compositionally biased region" description="Polar residues" evidence="1">
    <location>
        <begin position="1075"/>
        <end position="1084"/>
    </location>
</feature>
<feature type="compositionally biased region" description="Polar residues" evidence="1">
    <location>
        <begin position="1039"/>
        <end position="1050"/>
    </location>
</feature>
<sequence length="1391" mass="147470">MNRPSRYSLRPRGGIRYDETPENRRTDSSPFVDDDAPEPATSVEANDPKAVEPPADVEITCWVQETPTPAPRSESRPVNQLRRIRNTVLGGGLLGPHELGTTADSKRDIFGGGQRQNRPDKPLHASRPRQPVARLLDFSAAVTAARQAARDRLLAAGEDPMFYPPVRYDPALMPASIASAAATFPAITASSSSSNIISSQSSRFFYPQAASFLVHSLPPLVSPQRISASWRPTSLSTSNPAGFVPSHGSGVGASAANPIVLPSAVPSAPASASTQFPLYRPTPAAVPSISTYHTNADQVIWPAMSIGIAPSSDIARSAVVLSTSIPSHQSTSSRGSIARVRPNDFGAGHSAGTQSQSYPPSSGAAATPGPAQQQSPPARPSTSGGRTSPSSDAVTSIVISTVTSTQPALCALSSGSFEDVTANTSADLVSHSGASFFSSTGLSGNLFARQREDNPSIFAHLTEPSTSFDETDFGEQTDFSFLGQARCSSFDLTALSTSAFAHPTTNSFISLASQIDPIISAGFSSLSFANQGADSSFSFANQTSSGFSNLLGLSSGAQRATLPNFANQTGSSLSSSNPLDFVSASFPNQGTYSSSTNLANQSRSSPFNPTGLPSPPFTNRGRHAPFTFADHTGFSSLNQFRRLTGALAGNPTTSGSCFTNQTSSSPPFDPTVSSRHYTSQLANNSASNPANQTQISSSTTSWIPDISSDPFAWSEAVHASLNLPNAVGYSSSAAAATQPTPSYPAGPHHLEGPAASATFPFTFRPPLPASVAGLEDPFISPPPSRNSSRRLSQQQQQQQQQQSEQYPFPRPSQPSPQQIAQPSFQSQVLSLSQQPEQQSSQYPSSPWSQEPSHDPSQFSHPSDEGTQSLTMDFNRIFQNSNPAVPGDLDPNMDILANIDPSILDPGEPDPEAMRSLEGIDPELLRALEQLPVAGQLAAGQLQNNSQLLTGELQQMETGYNGAFEFAAGVGGADLAFAGRAGRGDAAGVNFGFPASGSLNSSQEFASTAGATGTNFVYPSPAPVHVPGHDSEAETELASPATTSPTGSRPSSEPDFSPGKENSASARASPWPGASPTPSDNNDTGAGNPLPHQPRFPPAEMLNPRVNAAAVFYHAGHPAVEMYAPWSPSLCSSSSSAAATPAAAVGPAAIPRFDTDPFLPFAPWRVAMLPPFKAERIDRVLTVRGRWLAPMGLLYPGAEFAVAKWPASRGVAVRMRGIEMARAFAVLFPRAQDPSRMGQQPTSEEEEEKEKEKDKFVVSLRRRDWPIGGVAWLPDTEEAMGFVEEIKGAWDMLPGGAEVFFYVRHDVRLKGGGVGKGVWVCRAYEGTQGPQDERILLDWVRENGGLVDQDVEGREVLVRMGEAWVEPERWPKKDKKGRKGKGRARQEDMEGQ</sequence>
<accession>C5H888</accession>